<reference evidence="1" key="1">
    <citation type="journal article" date="2020" name="Nature">
        <title>Giant virus diversity and host interactions through global metagenomics.</title>
        <authorList>
            <person name="Schulz F."/>
            <person name="Roux S."/>
            <person name="Paez-Espino D."/>
            <person name="Jungbluth S."/>
            <person name="Walsh D.A."/>
            <person name="Denef V.J."/>
            <person name="McMahon K.D."/>
            <person name="Konstantinidis K.T."/>
            <person name="Eloe-Fadrosh E.A."/>
            <person name="Kyrpides N.C."/>
            <person name="Woyke T."/>
        </authorList>
    </citation>
    <scope>NUCLEOTIDE SEQUENCE</scope>
    <source>
        <strain evidence="1">GVMAG-M-3300010158-59</strain>
    </source>
</reference>
<evidence type="ECO:0000313" key="1">
    <source>
        <dbReference type="EMBL" id="QHS88973.1"/>
    </source>
</evidence>
<dbReference type="EMBL" id="MN739104">
    <property type="protein sequence ID" value="QHS88973.1"/>
    <property type="molecule type" value="Genomic_DNA"/>
</dbReference>
<accession>A0A6C0BC04</accession>
<name>A0A6C0BC04_9ZZZZ</name>
<organism evidence="1">
    <name type="scientific">viral metagenome</name>
    <dbReference type="NCBI Taxonomy" id="1070528"/>
    <lineage>
        <taxon>unclassified sequences</taxon>
        <taxon>metagenomes</taxon>
        <taxon>organismal metagenomes</taxon>
    </lineage>
</organism>
<dbReference type="AlphaFoldDB" id="A0A6C0BC04"/>
<sequence>MSNAFRSNKKKPVPSLTEANFPELSISVSNVAKPHLTQWASIAAMRVKPALVTVEEFSQQPSYAKMISNPFDYAKWYNGMHREVGYDDYFSEAYLESIEEYDY</sequence>
<proteinExistence type="predicted"/>
<protein>
    <submittedName>
        <fullName evidence="1">Uncharacterized protein</fullName>
    </submittedName>
</protein>